<dbReference type="InterPro" id="IPR011009">
    <property type="entry name" value="Kinase-like_dom_sf"/>
</dbReference>
<accession>A0AAE9KZ64</accession>
<dbReference type="Pfam" id="PF08238">
    <property type="entry name" value="Sel1"/>
    <property type="match status" value="6"/>
</dbReference>
<feature type="binding site" evidence="3">
    <location>
        <position position="46"/>
    </location>
    <ligand>
        <name>ATP</name>
        <dbReference type="ChEBI" id="CHEBI:30616"/>
    </ligand>
</feature>
<dbReference type="PROSITE" id="PS00108">
    <property type="entry name" value="PROTEIN_KINASE_ST"/>
    <property type="match status" value="1"/>
</dbReference>
<dbReference type="PANTHER" id="PTHR11102">
    <property type="entry name" value="SEL-1-LIKE PROTEIN"/>
    <property type="match status" value="1"/>
</dbReference>
<dbReference type="PANTHER" id="PTHR11102:SF160">
    <property type="entry name" value="ERAD-ASSOCIATED E3 UBIQUITIN-PROTEIN LIGASE COMPONENT HRD3"/>
    <property type="match status" value="1"/>
</dbReference>
<dbReference type="AlphaFoldDB" id="A0AAE9KZ64"/>
<dbReference type="PROSITE" id="PS00107">
    <property type="entry name" value="PROTEIN_KINASE_ATP"/>
    <property type="match status" value="1"/>
</dbReference>
<keyword evidence="5" id="KW-0808">Transferase</keyword>
<dbReference type="Proteomes" id="UP001056819">
    <property type="component" value="Chromosome"/>
</dbReference>
<feature type="domain" description="Protein kinase" evidence="4">
    <location>
        <begin position="17"/>
        <end position="307"/>
    </location>
</feature>
<evidence type="ECO:0000256" key="2">
    <source>
        <dbReference type="ARBA" id="ARBA00022840"/>
    </source>
</evidence>
<dbReference type="InterPro" id="IPR050767">
    <property type="entry name" value="Sel1_AlgK"/>
</dbReference>
<dbReference type="SMART" id="SM00220">
    <property type="entry name" value="S_TKc"/>
    <property type="match status" value="1"/>
</dbReference>
<dbReference type="InterPro" id="IPR017441">
    <property type="entry name" value="Protein_kinase_ATP_BS"/>
</dbReference>
<proteinExistence type="predicted"/>
<name>A0AAE9KZ64_9NEIS</name>
<dbReference type="InterPro" id="IPR006597">
    <property type="entry name" value="Sel1-like"/>
</dbReference>
<organism evidence="5 6">
    <name type="scientific">Conchiformibius steedae DSM 2580</name>
    <dbReference type="NCBI Taxonomy" id="1121352"/>
    <lineage>
        <taxon>Bacteria</taxon>
        <taxon>Pseudomonadati</taxon>
        <taxon>Pseudomonadota</taxon>
        <taxon>Betaproteobacteria</taxon>
        <taxon>Neisseriales</taxon>
        <taxon>Neisseriaceae</taxon>
        <taxon>Conchiformibius</taxon>
    </lineage>
</organism>
<dbReference type="Gene3D" id="1.25.40.10">
    <property type="entry name" value="Tetratricopeptide repeat domain"/>
    <property type="match status" value="2"/>
</dbReference>
<keyword evidence="1 3" id="KW-0547">Nucleotide-binding</keyword>
<keyword evidence="2 3" id="KW-0067">ATP-binding</keyword>
<dbReference type="GO" id="GO:0005524">
    <property type="term" value="F:ATP binding"/>
    <property type="evidence" value="ECO:0007669"/>
    <property type="project" value="UniProtKB-UniRule"/>
</dbReference>
<dbReference type="GO" id="GO:0004672">
    <property type="term" value="F:protein kinase activity"/>
    <property type="evidence" value="ECO:0007669"/>
    <property type="project" value="InterPro"/>
</dbReference>
<dbReference type="InterPro" id="IPR000719">
    <property type="entry name" value="Prot_kinase_dom"/>
</dbReference>
<dbReference type="InterPro" id="IPR011990">
    <property type="entry name" value="TPR-like_helical_dom_sf"/>
</dbReference>
<keyword evidence="5" id="KW-0418">Kinase</keyword>
<dbReference type="InterPro" id="IPR008271">
    <property type="entry name" value="Ser/Thr_kinase_AS"/>
</dbReference>
<evidence type="ECO:0000259" key="4">
    <source>
        <dbReference type="PROSITE" id="PS50011"/>
    </source>
</evidence>
<gene>
    <name evidence="5" type="ORF">LNQ82_10060</name>
</gene>
<dbReference type="Gene3D" id="1.10.510.10">
    <property type="entry name" value="Transferase(Phosphotransferase) domain 1"/>
    <property type="match status" value="1"/>
</dbReference>
<protein>
    <submittedName>
        <fullName evidence="5">Serine/threonine-protein kinase</fullName>
    </submittedName>
</protein>
<evidence type="ECO:0000313" key="6">
    <source>
        <dbReference type="Proteomes" id="UP001056819"/>
    </source>
</evidence>
<dbReference type="Gene3D" id="3.30.200.20">
    <property type="entry name" value="Phosphorylase Kinase, domain 1"/>
    <property type="match status" value="1"/>
</dbReference>
<dbReference type="SMART" id="SM00671">
    <property type="entry name" value="SEL1"/>
    <property type="match status" value="6"/>
</dbReference>
<evidence type="ECO:0000256" key="1">
    <source>
        <dbReference type="ARBA" id="ARBA00022741"/>
    </source>
</evidence>
<reference evidence="5" key="1">
    <citation type="submission" date="2022-05" db="EMBL/GenBank/DDBJ databases">
        <title>Alysiella filiformis genome sequencing.</title>
        <authorList>
            <person name="Viehboeck T."/>
        </authorList>
    </citation>
    <scope>NUCLEOTIDE SEQUENCE</scope>
    <source>
        <strain evidence="5">DSM 2580</strain>
    </source>
</reference>
<dbReference type="SUPFAM" id="SSF81901">
    <property type="entry name" value="HCP-like"/>
    <property type="match status" value="1"/>
</dbReference>
<dbReference type="SUPFAM" id="SSF56112">
    <property type="entry name" value="Protein kinase-like (PK-like)"/>
    <property type="match status" value="1"/>
</dbReference>
<dbReference type="Pfam" id="PF00069">
    <property type="entry name" value="Pkinase"/>
    <property type="match status" value="1"/>
</dbReference>
<dbReference type="PROSITE" id="PS50011">
    <property type="entry name" value="PROTEIN_KINASE_DOM"/>
    <property type="match status" value="1"/>
</dbReference>
<dbReference type="EMBL" id="CP097501">
    <property type="protein sequence ID" value="URD67508.1"/>
    <property type="molecule type" value="Genomic_DNA"/>
</dbReference>
<evidence type="ECO:0000256" key="3">
    <source>
        <dbReference type="PROSITE-ProRule" id="PRU10141"/>
    </source>
</evidence>
<sequence>MSHPYPLPIGVLLNNQYRIQHVIGSGGFGITYLAEDIHLRELFAVKEYFPNGSAVRYADNSLNIHKDDKASFQDGLHYFYNEARKAKKLNQPNIVQISALFKENNTAYLVMPYLHGETLRAWLKRYPQPVLADLQNIFLPLLDALAYMHHAKIEFYDERKRQNVNTTGILHLDIKPDNILLAQTPTGQTPMLIDFGAARHSTKSHGYAFRSNSFPQFTPNYAAGEHGTPRISPATDIYSLSACLYEAVSGYIPDRAAARIGKDDRLAACSDYCRRYPKAWLKVIDKGFDLNQQNRYQSADEMRQALAAASGQRTRKPNTTTTIPPKSSKGRLLALWAGIGAGAALGWGIYQYDGASDEPYPEPAPPHASAAAYPDAAALLAKEIAAEAASKVAAETAPAAPDAAEIKSLYKQAKDGNTQARERLQKLAEQGIAEAQNWLGEIYYYGYGVDKDYEQAVAWYRKAAEQGDASAQYNLGVMYEKGYGVEKDYKQAVKWYRKAAEQGEASAQNNLGVMYKKGNGVDKDDEQAVKWFRKAAEQGEALAQNNLGLMYKNGYGVAQDYGQAVEWFRKAAEQGNTSGQGNLGVMYKNGYGVAQDDEQAVEWFRKAAEQGDARGQFSLGVMYEHGKGVAQDREQAVYWYRQVARQNDEKMVKEFAQRALKRLQAD</sequence>
<dbReference type="RefSeq" id="WP_051531977.1">
    <property type="nucleotide sequence ID" value="NZ_CP097501.1"/>
</dbReference>
<evidence type="ECO:0000313" key="5">
    <source>
        <dbReference type="EMBL" id="URD67508.1"/>
    </source>
</evidence>
<dbReference type="CDD" id="cd14014">
    <property type="entry name" value="STKc_PknB_like"/>
    <property type="match status" value="1"/>
</dbReference>